<evidence type="ECO:0000313" key="4">
    <source>
        <dbReference type="Proteomes" id="UP000595703"/>
    </source>
</evidence>
<dbReference type="KEGG" id="arev:RVR_2884"/>
<gene>
    <name evidence="3" type="ORF">RVR_2884</name>
</gene>
<sequence>MPRLPRDPARDPTPEQLAATLRSTVGTLVRATRSSDRLAAIPATVLDLLDRRGPMTTADLAAGRGVRHQTMAATVRELTDAGYLAAGPHPADARKKILTLTPAGARALAADRRHRVGALAQALATSLDGDERRALARALHLLDRVAAALTPDGSTPDGSTSDGRAPTERPRHPRPKATRPRIAAP</sequence>
<reference evidence="3 4" key="2">
    <citation type="journal article" date="2011" name="J. Antibiot.">
        <title>Furaquinocins I and J: novel polyketide isoprenoid hybrid compounds from Streptomyces reveromyceticus SN-593.</title>
        <authorList>
            <person name="Panthee S."/>
            <person name="Takahashi S."/>
            <person name="Takagi H."/>
            <person name="Nogawa T."/>
            <person name="Oowada E."/>
            <person name="Uramoto M."/>
            <person name="Osada H."/>
        </authorList>
    </citation>
    <scope>NUCLEOTIDE SEQUENCE [LARGE SCALE GENOMIC DNA]</scope>
    <source>
        <strain evidence="3 4">SN-593</strain>
    </source>
</reference>
<dbReference type="InterPro" id="IPR036390">
    <property type="entry name" value="WH_DNA-bd_sf"/>
</dbReference>
<dbReference type="AlphaFoldDB" id="A0A7U3UR95"/>
<name>A0A7U3UR95_9ACTN</name>
<dbReference type="PANTHER" id="PTHR39515">
    <property type="entry name" value="CONSERVED PROTEIN"/>
    <property type="match status" value="1"/>
</dbReference>
<reference evidence="3 4" key="3">
    <citation type="journal article" date="2011" name="Nat. Chem. Biol.">
        <title>Reveromycin A biosynthesis uses RevG and RevJ for stereospecific spiroacetal formation.</title>
        <authorList>
            <person name="Takahashi S."/>
            <person name="Toyoda A."/>
            <person name="Sekiyama Y."/>
            <person name="Takagi H."/>
            <person name="Nogawa T."/>
            <person name="Uramoto M."/>
            <person name="Suzuki R."/>
            <person name="Koshino H."/>
            <person name="Kumano T."/>
            <person name="Panthee S."/>
            <person name="Dairi T."/>
            <person name="Ishikawa J."/>
            <person name="Ikeda H."/>
            <person name="Sakaki Y."/>
            <person name="Osada H."/>
        </authorList>
    </citation>
    <scope>NUCLEOTIDE SEQUENCE [LARGE SCALE GENOMIC DNA]</scope>
    <source>
        <strain evidence="3 4">SN-593</strain>
    </source>
</reference>
<dbReference type="GO" id="GO:0003700">
    <property type="term" value="F:DNA-binding transcription factor activity"/>
    <property type="evidence" value="ECO:0007669"/>
    <property type="project" value="InterPro"/>
</dbReference>
<dbReference type="InterPro" id="IPR052526">
    <property type="entry name" value="HTH-type_Bedaq_tolerance"/>
</dbReference>
<dbReference type="InterPro" id="IPR000835">
    <property type="entry name" value="HTH_MarR-typ"/>
</dbReference>
<feature type="region of interest" description="Disordered" evidence="1">
    <location>
        <begin position="148"/>
        <end position="185"/>
    </location>
</feature>
<dbReference type="InterPro" id="IPR036388">
    <property type="entry name" value="WH-like_DNA-bd_sf"/>
</dbReference>
<protein>
    <submittedName>
        <fullName evidence="3">Putative MarR family transcriptional regulator</fullName>
    </submittedName>
</protein>
<evidence type="ECO:0000313" key="3">
    <source>
        <dbReference type="EMBL" id="BBA97233.1"/>
    </source>
</evidence>
<organism evidence="3 4">
    <name type="scientific">Actinacidiphila reveromycinica</name>
    <dbReference type="NCBI Taxonomy" id="659352"/>
    <lineage>
        <taxon>Bacteria</taxon>
        <taxon>Bacillati</taxon>
        <taxon>Actinomycetota</taxon>
        <taxon>Actinomycetes</taxon>
        <taxon>Kitasatosporales</taxon>
        <taxon>Streptomycetaceae</taxon>
        <taxon>Actinacidiphila</taxon>
    </lineage>
</organism>
<keyword evidence="4" id="KW-1185">Reference proteome</keyword>
<dbReference type="SUPFAM" id="SSF46785">
    <property type="entry name" value="Winged helix' DNA-binding domain"/>
    <property type="match status" value="1"/>
</dbReference>
<feature type="compositionally biased region" description="Polar residues" evidence="1">
    <location>
        <begin position="152"/>
        <end position="162"/>
    </location>
</feature>
<evidence type="ECO:0000256" key="1">
    <source>
        <dbReference type="SAM" id="MobiDB-lite"/>
    </source>
</evidence>
<dbReference type="SMART" id="SM00347">
    <property type="entry name" value="HTH_MARR"/>
    <property type="match status" value="1"/>
</dbReference>
<reference evidence="3 4" key="4">
    <citation type="journal article" date="2020" name="Sci. Rep.">
        <title>beta-carboline chemical signals induce reveromycin production through a LuxR family regulator in Streptomyces sp. SN-593.</title>
        <authorList>
            <person name="Panthee S."/>
            <person name="Kito N."/>
            <person name="Hayashi T."/>
            <person name="Shimizu T."/>
            <person name="Ishikawa J."/>
            <person name="Hamamoto H."/>
            <person name="Osada H."/>
            <person name="Takahashi S."/>
        </authorList>
    </citation>
    <scope>NUCLEOTIDE SEQUENCE [LARGE SCALE GENOMIC DNA]</scope>
    <source>
        <strain evidence="3 4">SN-593</strain>
    </source>
</reference>
<dbReference type="RefSeq" id="WP_202233549.1">
    <property type="nucleotide sequence ID" value="NZ_AP018365.1"/>
</dbReference>
<dbReference type="EMBL" id="AP018365">
    <property type="protein sequence ID" value="BBA97233.1"/>
    <property type="molecule type" value="Genomic_DNA"/>
</dbReference>
<dbReference type="Gene3D" id="1.10.10.10">
    <property type="entry name" value="Winged helix-like DNA-binding domain superfamily/Winged helix DNA-binding domain"/>
    <property type="match status" value="1"/>
</dbReference>
<feature type="domain" description="HTH marR-type" evidence="2">
    <location>
        <begin position="30"/>
        <end position="131"/>
    </location>
</feature>
<dbReference type="PANTHER" id="PTHR39515:SF2">
    <property type="entry name" value="HTH-TYPE TRANSCRIPTIONAL REGULATOR RV0880"/>
    <property type="match status" value="1"/>
</dbReference>
<dbReference type="Gene3D" id="1.10.287.100">
    <property type="match status" value="1"/>
</dbReference>
<reference evidence="3 4" key="1">
    <citation type="journal article" date="2010" name="J. Bacteriol.">
        <title>Biochemical characterization of a novel indole prenyltransferase from Streptomyces sp. SN-593.</title>
        <authorList>
            <person name="Takahashi S."/>
            <person name="Takagi H."/>
            <person name="Toyoda A."/>
            <person name="Uramoto M."/>
            <person name="Nogawa T."/>
            <person name="Ueki M."/>
            <person name="Sakaki Y."/>
            <person name="Osada H."/>
        </authorList>
    </citation>
    <scope>NUCLEOTIDE SEQUENCE [LARGE SCALE GENOMIC DNA]</scope>
    <source>
        <strain evidence="3 4">SN-593</strain>
    </source>
</reference>
<dbReference type="Pfam" id="PF12802">
    <property type="entry name" value="MarR_2"/>
    <property type="match status" value="1"/>
</dbReference>
<accession>A0A7U3UR95</accession>
<dbReference type="Proteomes" id="UP000595703">
    <property type="component" value="Chromosome"/>
</dbReference>
<evidence type="ECO:0000259" key="2">
    <source>
        <dbReference type="SMART" id="SM00347"/>
    </source>
</evidence>
<proteinExistence type="predicted"/>